<dbReference type="CDD" id="cd14847">
    <property type="entry name" value="DD-carboxypeptidase_like"/>
    <property type="match status" value="1"/>
</dbReference>
<accession>A0ABU7J4J3</accession>
<keyword evidence="3" id="KW-1185">Reference proteome</keyword>
<dbReference type="InterPro" id="IPR052179">
    <property type="entry name" value="DD-CPase-like"/>
</dbReference>
<dbReference type="PANTHER" id="PTHR34385">
    <property type="entry name" value="D-ALANYL-D-ALANINE CARBOXYPEPTIDASE"/>
    <property type="match status" value="1"/>
</dbReference>
<dbReference type="Pfam" id="PF02557">
    <property type="entry name" value="VanY"/>
    <property type="match status" value="1"/>
</dbReference>
<dbReference type="Gene3D" id="3.30.1380.10">
    <property type="match status" value="1"/>
</dbReference>
<dbReference type="InterPro" id="IPR009045">
    <property type="entry name" value="Zn_M74/Hedgehog-like"/>
</dbReference>
<proteinExistence type="predicted"/>
<dbReference type="RefSeq" id="WP_330128409.1">
    <property type="nucleotide sequence ID" value="NZ_JAUHLI010000006.1"/>
</dbReference>
<gene>
    <name evidence="2" type="ORF">QWY20_07575</name>
</gene>
<evidence type="ECO:0000259" key="1">
    <source>
        <dbReference type="Pfam" id="PF02557"/>
    </source>
</evidence>
<dbReference type="EMBL" id="JAUHLI010000006">
    <property type="protein sequence ID" value="MEE2001309.1"/>
    <property type="molecule type" value="Genomic_DNA"/>
</dbReference>
<dbReference type="SUPFAM" id="SSF55166">
    <property type="entry name" value="Hedgehog/DD-peptidase"/>
    <property type="match status" value="1"/>
</dbReference>
<dbReference type="Proteomes" id="UP001336314">
    <property type="component" value="Unassembled WGS sequence"/>
</dbReference>
<evidence type="ECO:0000313" key="2">
    <source>
        <dbReference type="EMBL" id="MEE2001309.1"/>
    </source>
</evidence>
<evidence type="ECO:0000313" key="3">
    <source>
        <dbReference type="Proteomes" id="UP001336314"/>
    </source>
</evidence>
<feature type="domain" description="D-alanyl-D-alanine carboxypeptidase-like core" evidence="1">
    <location>
        <begin position="26"/>
        <end position="181"/>
    </location>
</feature>
<name>A0ABU7J4J3_9GAMM</name>
<dbReference type="PANTHER" id="PTHR34385:SF1">
    <property type="entry name" value="PEPTIDOGLYCAN L-ALANYL-D-GLUTAMATE ENDOPEPTIDASE CWLK"/>
    <property type="match status" value="1"/>
</dbReference>
<sequence>MSPRRLTAEQLTGQDQSHLIQLATGEQLQAEAANSWQKLCQRAAADGIELAAVSSFRSYQRQALIWQQKCLGARPVMDEHQQAVDVQLLTGWNKLEAILLYSALPGASRHHWGTELDVIDRAALPSGYQPQLLPSEYQSGGVFERLGQWLPQHVSELGFFLPYQHYLGGVAAEPWHLSYQPLAANCSELLTLEVLQHALLRQPIAEQSLVLEHLPVIYQRFVQTICEPTA</sequence>
<reference evidence="2 3" key="1">
    <citation type="submission" date="2023-07" db="EMBL/GenBank/DDBJ databases">
        <title>Alkalimonas sp., MEB108 novel, alkaliphilic bacterium isolated from Lonar Lake, India.</title>
        <authorList>
            <person name="Joshi A."/>
            <person name="Thite S."/>
        </authorList>
    </citation>
    <scope>NUCLEOTIDE SEQUENCE [LARGE SCALE GENOMIC DNA]</scope>
    <source>
        <strain evidence="2 3">MEB108</strain>
    </source>
</reference>
<protein>
    <submittedName>
        <fullName evidence="2">M15 family metallopeptidase</fullName>
    </submittedName>
</protein>
<dbReference type="InterPro" id="IPR003709">
    <property type="entry name" value="VanY-like_core_dom"/>
</dbReference>
<comment type="caution">
    <text evidence="2">The sequence shown here is derived from an EMBL/GenBank/DDBJ whole genome shotgun (WGS) entry which is preliminary data.</text>
</comment>
<organism evidence="2 3">
    <name type="scientific">Alkalimonas cellulosilytica</name>
    <dbReference type="NCBI Taxonomy" id="3058395"/>
    <lineage>
        <taxon>Bacteria</taxon>
        <taxon>Pseudomonadati</taxon>
        <taxon>Pseudomonadota</taxon>
        <taxon>Gammaproteobacteria</taxon>
        <taxon>Alkalimonas</taxon>
    </lineage>
</organism>